<evidence type="ECO:0000313" key="2">
    <source>
        <dbReference type="EMBL" id="CAD6221801.1"/>
    </source>
</evidence>
<name>A0A811NIQ7_9POAL</name>
<evidence type="ECO:0000256" key="1">
    <source>
        <dbReference type="ARBA" id="ARBA00004123"/>
    </source>
</evidence>
<dbReference type="OrthoDB" id="1929286at2759"/>
<organism evidence="2 3">
    <name type="scientific">Miscanthus lutarioriparius</name>
    <dbReference type="NCBI Taxonomy" id="422564"/>
    <lineage>
        <taxon>Eukaryota</taxon>
        <taxon>Viridiplantae</taxon>
        <taxon>Streptophyta</taxon>
        <taxon>Embryophyta</taxon>
        <taxon>Tracheophyta</taxon>
        <taxon>Spermatophyta</taxon>
        <taxon>Magnoliopsida</taxon>
        <taxon>Liliopsida</taxon>
        <taxon>Poales</taxon>
        <taxon>Poaceae</taxon>
        <taxon>PACMAD clade</taxon>
        <taxon>Panicoideae</taxon>
        <taxon>Andropogonodae</taxon>
        <taxon>Andropogoneae</taxon>
        <taxon>Saccharinae</taxon>
        <taxon>Miscanthus</taxon>
    </lineage>
</organism>
<comment type="caution">
    <text evidence="2">The sequence shown here is derived from an EMBL/GenBank/DDBJ whole genome shotgun (WGS) entry which is preliminary data.</text>
</comment>
<dbReference type="Pfam" id="PF10604">
    <property type="entry name" value="Polyketide_cyc2"/>
    <property type="match status" value="1"/>
</dbReference>
<dbReference type="InterPro" id="IPR053249">
    <property type="entry name" value="LFS"/>
</dbReference>
<dbReference type="InterPro" id="IPR023393">
    <property type="entry name" value="START-like_dom_sf"/>
</dbReference>
<keyword evidence="3" id="KW-1185">Reference proteome</keyword>
<dbReference type="PANTHER" id="PTHR33789:SF5">
    <property type="entry name" value="BET V I_MAJOR LATEX PROTEIN DOMAIN-CONTAINING PROTEIN"/>
    <property type="match status" value="1"/>
</dbReference>
<proteinExistence type="predicted"/>
<dbReference type="SUPFAM" id="SSF55961">
    <property type="entry name" value="Bet v1-like"/>
    <property type="match status" value="1"/>
</dbReference>
<dbReference type="EMBL" id="CAJGYO010000003">
    <property type="protein sequence ID" value="CAD6221801.1"/>
    <property type="molecule type" value="Genomic_DNA"/>
</dbReference>
<dbReference type="Gene3D" id="3.30.530.20">
    <property type="match status" value="1"/>
</dbReference>
<dbReference type="CDD" id="cd07821">
    <property type="entry name" value="PYR_PYL_RCAR_like"/>
    <property type="match status" value="1"/>
</dbReference>
<reference evidence="2" key="1">
    <citation type="submission" date="2020-10" db="EMBL/GenBank/DDBJ databases">
        <authorList>
            <person name="Han B."/>
            <person name="Lu T."/>
            <person name="Zhao Q."/>
            <person name="Huang X."/>
            <person name="Zhao Y."/>
        </authorList>
    </citation>
    <scope>NUCLEOTIDE SEQUENCE</scope>
</reference>
<dbReference type="Proteomes" id="UP000604825">
    <property type="component" value="Unassembled WGS sequence"/>
</dbReference>
<dbReference type="AlphaFoldDB" id="A0A811NIQ7"/>
<sequence length="160" mass="17478">MDGQATGKWRGTASGVVSAPVDRVWELVSATSRLREWMPMVESCTAVAGDEGVPGYVRLVRGGLMFPQQLQQQASSSWVRERLVAMDHASRSYTYLMEDGNVGLAGSRNTISLFDYGGATLVVWSFEMEPVDGANQDALLDYLRILYKSCIDTIPASACC</sequence>
<dbReference type="PANTHER" id="PTHR33789">
    <property type="entry name" value="LACHRYMATORY-FACTOR SYNTHASE"/>
    <property type="match status" value="1"/>
</dbReference>
<comment type="subcellular location">
    <subcellularLocation>
        <location evidence="1">Nucleus</location>
    </subcellularLocation>
</comment>
<dbReference type="InterPro" id="IPR019587">
    <property type="entry name" value="Polyketide_cyclase/dehydratase"/>
</dbReference>
<gene>
    <name evidence="2" type="ORF">NCGR_LOCUS15014</name>
</gene>
<evidence type="ECO:0008006" key="4">
    <source>
        <dbReference type="Google" id="ProtNLM"/>
    </source>
</evidence>
<protein>
    <recommendedName>
        <fullName evidence="4">Lachrymatory-factor synthase</fullName>
    </recommendedName>
</protein>
<evidence type="ECO:0000313" key="3">
    <source>
        <dbReference type="Proteomes" id="UP000604825"/>
    </source>
</evidence>
<accession>A0A811NIQ7</accession>
<dbReference type="GO" id="GO:0005634">
    <property type="term" value="C:nucleus"/>
    <property type="evidence" value="ECO:0007669"/>
    <property type="project" value="UniProtKB-SubCell"/>
</dbReference>